<dbReference type="OrthoDB" id="3784230at2"/>
<evidence type="ECO:0000313" key="3">
    <source>
        <dbReference type="EMBL" id="RLU57813.1"/>
    </source>
</evidence>
<dbReference type="InterPro" id="IPR057253">
    <property type="entry name" value="CoiA-like_N"/>
</dbReference>
<sequence length="311" mass="36796">MLRAIDKNGQLVNLLDSLPSKQEFRCPACNGQVVLRIGTVVRPYFAHLRLKDCYLASDNESEEHLSLKAKLYQSLSSNQTVEVEAFIPEISQVADLLVNHKLVLEVQCSSLPLPRLIRRSQSYQENGYQVRWLLGKKLWLQKRLTALQKQMLYFSWQLGFHLWELDLEGNQIRLKFLMHEDLFGNVHYREQTCSLDGDLMAFFRLPYRIQNYLTFSVAMDKSVLKKIQKSLLRREKKWMLRQEEAYLQGDNILQKKWSDFYPQLLPVTSQLGFCQISQDLSNYYKHFEHYYKNISNNTVQTLHPPYFYVKI</sequence>
<dbReference type="InterPro" id="IPR021176">
    <property type="entry name" value="Competence-induced_CoiA"/>
</dbReference>
<gene>
    <name evidence="3" type="ORF">DIY07_03510</name>
</gene>
<dbReference type="Proteomes" id="UP000269148">
    <property type="component" value="Unassembled WGS sequence"/>
</dbReference>
<dbReference type="PIRSF" id="PIRSF007487">
    <property type="entry name" value="Competence-induced_CoiA_bac"/>
    <property type="match status" value="1"/>
</dbReference>
<accession>A0A3L8LN53</accession>
<dbReference type="Pfam" id="PF25164">
    <property type="entry name" value="CoiA_N"/>
    <property type="match status" value="1"/>
</dbReference>
<organism evidence="3 4">
    <name type="scientific">Streptococcus iniae</name>
    <name type="common">Streptococcus shiloi</name>
    <dbReference type="NCBI Taxonomy" id="1346"/>
    <lineage>
        <taxon>Bacteria</taxon>
        <taxon>Bacillati</taxon>
        <taxon>Bacillota</taxon>
        <taxon>Bacilli</taxon>
        <taxon>Lactobacillales</taxon>
        <taxon>Streptococcaceae</taxon>
        <taxon>Streptococcus</taxon>
    </lineage>
</organism>
<dbReference type="RefSeq" id="WP_017794508.1">
    <property type="nucleotide sequence ID" value="NZ_CP158020.1"/>
</dbReference>
<dbReference type="Pfam" id="PF06054">
    <property type="entry name" value="CoiA_nuc"/>
    <property type="match status" value="1"/>
</dbReference>
<evidence type="ECO:0000259" key="2">
    <source>
        <dbReference type="Pfam" id="PF25164"/>
    </source>
</evidence>
<comment type="caution">
    <text evidence="3">The sequence shown here is derived from an EMBL/GenBank/DDBJ whole genome shotgun (WGS) entry which is preliminary data.</text>
</comment>
<protein>
    <submittedName>
        <fullName evidence="3">Competence protein CoiA</fullName>
    </submittedName>
</protein>
<feature type="domain" description="Competence protein CoiA-like N-terminal" evidence="2">
    <location>
        <begin position="15"/>
        <end position="53"/>
    </location>
</feature>
<dbReference type="InterPro" id="IPR010330">
    <property type="entry name" value="CoiA_nuc"/>
</dbReference>
<proteinExistence type="predicted"/>
<name>A0A3L8LN53_STRIN</name>
<evidence type="ECO:0000259" key="1">
    <source>
        <dbReference type="Pfam" id="PF06054"/>
    </source>
</evidence>
<dbReference type="EMBL" id="QLQD01000034">
    <property type="protein sequence ID" value="RLU57813.1"/>
    <property type="molecule type" value="Genomic_DNA"/>
</dbReference>
<feature type="domain" description="Competence protein CoiA nuclease-like" evidence="1">
    <location>
        <begin position="60"/>
        <end position="172"/>
    </location>
</feature>
<dbReference type="AlphaFoldDB" id="A0A3L8LN53"/>
<evidence type="ECO:0000313" key="4">
    <source>
        <dbReference type="Proteomes" id="UP000269148"/>
    </source>
</evidence>
<reference evidence="3 4" key="1">
    <citation type="submission" date="2018-06" db="EMBL/GenBank/DDBJ databases">
        <title>Mutators as drivers of adaptation in pathogenic bacteria and a risk factor for host jumps and vaccine escape.</title>
        <authorList>
            <person name="Barnes A.C."/>
            <person name="Silayeva O."/>
        </authorList>
    </citation>
    <scope>NUCLEOTIDE SEQUENCE [LARGE SCALE GENOMIC DNA]</scope>
    <source>
        <strain evidence="3 4">QMA0445</strain>
    </source>
</reference>
<dbReference type="STRING" id="1346.BMF34_03160"/>